<gene>
    <name evidence="1" type="ORF">K402DRAFT_421618</name>
</gene>
<accession>A0A6G1GZ69</accession>
<keyword evidence="2" id="KW-1185">Reference proteome</keyword>
<dbReference type="PANTHER" id="PTHR34204">
    <property type="entry name" value="RNA-BINDING ASCH DOMAIN PROTEIN"/>
    <property type="match status" value="1"/>
</dbReference>
<sequence length="197" mass="22010">MYPSLQLPWSSDPSSEEITYRSAGLVNTKGSIFLLPPPEPVLRQAFTAPARPRSEMSSGAIALCKHFERGGASSEHGRAHPFWTRPVGSNSNKDRIANDILEKMLEDTAWKNVLLLHKGVAVYEIRNHKGYGMRWTLDVQEQSENGQAKEEDEKSRRWTITKTTFRGYLEPIIGLDHELSTNANPEGRSAAQVAPVP</sequence>
<organism evidence="1 2">
    <name type="scientific">Aulographum hederae CBS 113979</name>
    <dbReference type="NCBI Taxonomy" id="1176131"/>
    <lineage>
        <taxon>Eukaryota</taxon>
        <taxon>Fungi</taxon>
        <taxon>Dikarya</taxon>
        <taxon>Ascomycota</taxon>
        <taxon>Pezizomycotina</taxon>
        <taxon>Dothideomycetes</taxon>
        <taxon>Pleosporomycetidae</taxon>
        <taxon>Aulographales</taxon>
        <taxon>Aulographaceae</taxon>
    </lineage>
</organism>
<name>A0A6G1GZ69_9PEZI</name>
<evidence type="ECO:0000313" key="1">
    <source>
        <dbReference type="EMBL" id="KAF1986049.1"/>
    </source>
</evidence>
<dbReference type="Proteomes" id="UP000800041">
    <property type="component" value="Unassembled WGS sequence"/>
</dbReference>
<evidence type="ECO:0000313" key="2">
    <source>
        <dbReference type="Proteomes" id="UP000800041"/>
    </source>
</evidence>
<proteinExistence type="predicted"/>
<dbReference type="PANTHER" id="PTHR34204:SF2">
    <property type="entry name" value="RNA-BINDING ASCH DOMAIN PROTEIN"/>
    <property type="match status" value="1"/>
</dbReference>
<dbReference type="OrthoDB" id="112749at2759"/>
<reference evidence="1" key="1">
    <citation type="journal article" date="2020" name="Stud. Mycol.">
        <title>101 Dothideomycetes genomes: a test case for predicting lifestyles and emergence of pathogens.</title>
        <authorList>
            <person name="Haridas S."/>
            <person name="Albert R."/>
            <person name="Binder M."/>
            <person name="Bloem J."/>
            <person name="Labutti K."/>
            <person name="Salamov A."/>
            <person name="Andreopoulos B."/>
            <person name="Baker S."/>
            <person name="Barry K."/>
            <person name="Bills G."/>
            <person name="Bluhm B."/>
            <person name="Cannon C."/>
            <person name="Castanera R."/>
            <person name="Culley D."/>
            <person name="Daum C."/>
            <person name="Ezra D."/>
            <person name="Gonzalez J."/>
            <person name="Henrissat B."/>
            <person name="Kuo A."/>
            <person name="Liang C."/>
            <person name="Lipzen A."/>
            <person name="Lutzoni F."/>
            <person name="Magnuson J."/>
            <person name="Mondo S."/>
            <person name="Nolan M."/>
            <person name="Ohm R."/>
            <person name="Pangilinan J."/>
            <person name="Park H.-J."/>
            <person name="Ramirez L."/>
            <person name="Alfaro M."/>
            <person name="Sun H."/>
            <person name="Tritt A."/>
            <person name="Yoshinaga Y."/>
            <person name="Zwiers L.-H."/>
            <person name="Turgeon B."/>
            <person name="Goodwin S."/>
            <person name="Spatafora J."/>
            <person name="Crous P."/>
            <person name="Grigoriev I."/>
        </authorList>
    </citation>
    <scope>NUCLEOTIDE SEQUENCE</scope>
    <source>
        <strain evidence="1">CBS 113979</strain>
    </source>
</reference>
<protein>
    <submittedName>
        <fullName evidence="1">Uncharacterized protein</fullName>
    </submittedName>
</protein>
<dbReference type="EMBL" id="ML977159">
    <property type="protein sequence ID" value="KAF1986049.1"/>
    <property type="molecule type" value="Genomic_DNA"/>
</dbReference>
<dbReference type="AlphaFoldDB" id="A0A6G1GZ69"/>